<reference evidence="1" key="1">
    <citation type="journal article" date="2012" name="Nature">
        <title>The oyster genome reveals stress adaptation and complexity of shell formation.</title>
        <authorList>
            <person name="Zhang G."/>
            <person name="Fang X."/>
            <person name="Guo X."/>
            <person name="Li L."/>
            <person name="Luo R."/>
            <person name="Xu F."/>
            <person name="Yang P."/>
            <person name="Zhang L."/>
            <person name="Wang X."/>
            <person name="Qi H."/>
            <person name="Xiong Z."/>
            <person name="Que H."/>
            <person name="Xie Y."/>
            <person name="Holland P.W."/>
            <person name="Paps J."/>
            <person name="Zhu Y."/>
            <person name="Wu F."/>
            <person name="Chen Y."/>
            <person name="Wang J."/>
            <person name="Peng C."/>
            <person name="Meng J."/>
            <person name="Yang L."/>
            <person name="Liu J."/>
            <person name="Wen B."/>
            <person name="Zhang N."/>
            <person name="Huang Z."/>
            <person name="Zhu Q."/>
            <person name="Feng Y."/>
            <person name="Mount A."/>
            <person name="Hedgecock D."/>
            <person name="Xu Z."/>
            <person name="Liu Y."/>
            <person name="Domazet-Loso T."/>
            <person name="Du Y."/>
            <person name="Sun X."/>
            <person name="Zhang S."/>
            <person name="Liu B."/>
            <person name="Cheng P."/>
            <person name="Jiang X."/>
            <person name="Li J."/>
            <person name="Fan D."/>
            <person name="Wang W."/>
            <person name="Fu W."/>
            <person name="Wang T."/>
            <person name="Wang B."/>
            <person name="Zhang J."/>
            <person name="Peng Z."/>
            <person name="Li Y."/>
            <person name="Li N."/>
            <person name="Wang J."/>
            <person name="Chen M."/>
            <person name="He Y."/>
            <person name="Tan F."/>
            <person name="Song X."/>
            <person name="Zheng Q."/>
            <person name="Huang R."/>
            <person name="Yang H."/>
            <person name="Du X."/>
            <person name="Chen L."/>
            <person name="Yang M."/>
            <person name="Gaffney P.M."/>
            <person name="Wang S."/>
            <person name="Luo L."/>
            <person name="She Z."/>
            <person name="Ming Y."/>
            <person name="Huang W."/>
            <person name="Zhang S."/>
            <person name="Huang B."/>
            <person name="Zhang Y."/>
            <person name="Qu T."/>
            <person name="Ni P."/>
            <person name="Miao G."/>
            <person name="Wang J."/>
            <person name="Wang Q."/>
            <person name="Steinberg C.E."/>
            <person name="Wang H."/>
            <person name="Li N."/>
            <person name="Qian L."/>
            <person name="Zhang G."/>
            <person name="Li Y."/>
            <person name="Yang H."/>
            <person name="Liu X."/>
            <person name="Wang J."/>
            <person name="Yin Y."/>
            <person name="Wang J."/>
        </authorList>
    </citation>
    <scope>NUCLEOTIDE SEQUENCE [LARGE SCALE GENOMIC DNA]</scope>
    <source>
        <strain evidence="1">05x7-T-G4-1.051#20</strain>
    </source>
</reference>
<protein>
    <submittedName>
        <fullName evidence="1">Uncharacterized protein</fullName>
    </submittedName>
</protein>
<dbReference type="HOGENOM" id="CLU_2280099_0_0_1"/>
<organism evidence="1">
    <name type="scientific">Magallana gigas</name>
    <name type="common">Pacific oyster</name>
    <name type="synonym">Crassostrea gigas</name>
    <dbReference type="NCBI Taxonomy" id="29159"/>
    <lineage>
        <taxon>Eukaryota</taxon>
        <taxon>Metazoa</taxon>
        <taxon>Spiralia</taxon>
        <taxon>Lophotrochozoa</taxon>
        <taxon>Mollusca</taxon>
        <taxon>Bivalvia</taxon>
        <taxon>Autobranchia</taxon>
        <taxon>Pteriomorphia</taxon>
        <taxon>Ostreida</taxon>
        <taxon>Ostreoidea</taxon>
        <taxon>Ostreidae</taxon>
        <taxon>Magallana</taxon>
    </lineage>
</organism>
<accession>K1QHC6</accession>
<dbReference type="EMBL" id="JH816852">
    <property type="protein sequence ID" value="EKC28225.1"/>
    <property type="molecule type" value="Genomic_DNA"/>
</dbReference>
<proteinExistence type="predicted"/>
<evidence type="ECO:0000313" key="1">
    <source>
        <dbReference type="EMBL" id="EKC28225.1"/>
    </source>
</evidence>
<dbReference type="AlphaFoldDB" id="K1QHC6"/>
<gene>
    <name evidence="1" type="ORF">CGI_10019463</name>
</gene>
<dbReference type="InParanoid" id="K1QHC6"/>
<sequence>MTALKLLFESRPLAVEHVARRMSTPSFTIDKIEENLDKEIKEELEKEDEQGLRKILQSSCQDILHSKKVLLLIVLLNILDCLLVLAGLILDINYIKVLSGLV</sequence>
<name>K1QHC6_MAGGI</name>